<evidence type="ECO:0000256" key="1">
    <source>
        <dbReference type="ARBA" id="ARBA00023016"/>
    </source>
</evidence>
<feature type="domain" description="SHSP" evidence="4">
    <location>
        <begin position="1"/>
        <end position="98"/>
    </location>
</feature>
<keyword evidence="1" id="KW-0346">Stress response</keyword>
<dbReference type="AlphaFoldDB" id="A0A4P9W2S4"/>
<protein>
    <submittedName>
        <fullName evidence="5">HSP20-like chaperone</fullName>
    </submittedName>
</protein>
<sequence length="98" mass="11118">RRGPHLDVVETGKKYIGKADLPGMERDGYDKISINMQDCILSISGDRRAEPVESTHQRYVVERNHGRFQRQIHIPVDVVVANASAKMEHGVLETRLPK</sequence>
<dbReference type="InterPro" id="IPR002068">
    <property type="entry name" value="A-crystallin/Hsp20_dom"/>
</dbReference>
<dbReference type="CDD" id="cd06464">
    <property type="entry name" value="ACD_sHsps-like"/>
    <property type="match status" value="1"/>
</dbReference>
<proteinExistence type="inferred from homology"/>
<evidence type="ECO:0000313" key="6">
    <source>
        <dbReference type="Proteomes" id="UP000269721"/>
    </source>
</evidence>
<comment type="similarity">
    <text evidence="2 3">Belongs to the small heat shock protein (HSP20) family.</text>
</comment>
<feature type="non-terminal residue" evidence="5">
    <location>
        <position position="98"/>
    </location>
</feature>
<dbReference type="Pfam" id="PF00011">
    <property type="entry name" value="HSP20"/>
    <property type="match status" value="1"/>
</dbReference>
<reference evidence="6" key="1">
    <citation type="journal article" date="2018" name="Nat. Microbiol.">
        <title>Leveraging single-cell genomics to expand the fungal tree of life.</title>
        <authorList>
            <person name="Ahrendt S.R."/>
            <person name="Quandt C.A."/>
            <person name="Ciobanu D."/>
            <person name="Clum A."/>
            <person name="Salamov A."/>
            <person name="Andreopoulos B."/>
            <person name="Cheng J.F."/>
            <person name="Woyke T."/>
            <person name="Pelin A."/>
            <person name="Henrissat B."/>
            <person name="Reynolds N.K."/>
            <person name="Benny G.L."/>
            <person name="Smith M.E."/>
            <person name="James T.Y."/>
            <person name="Grigoriev I.V."/>
        </authorList>
    </citation>
    <scope>NUCLEOTIDE SEQUENCE [LARGE SCALE GENOMIC DNA]</scope>
</reference>
<dbReference type="EMBL" id="KZ998846">
    <property type="protein sequence ID" value="RKO85685.1"/>
    <property type="molecule type" value="Genomic_DNA"/>
</dbReference>
<dbReference type="OrthoDB" id="1431247at2759"/>
<dbReference type="PROSITE" id="PS01031">
    <property type="entry name" value="SHSP"/>
    <property type="match status" value="1"/>
</dbReference>
<dbReference type="InterPro" id="IPR008978">
    <property type="entry name" value="HSP20-like_chaperone"/>
</dbReference>
<name>A0A4P9W2S4_9FUNG</name>
<gene>
    <name evidence="5" type="ORF">BDK51DRAFT_10939</name>
</gene>
<feature type="non-terminal residue" evidence="5">
    <location>
        <position position="1"/>
    </location>
</feature>
<dbReference type="Proteomes" id="UP000269721">
    <property type="component" value="Unassembled WGS sequence"/>
</dbReference>
<dbReference type="SUPFAM" id="SSF49764">
    <property type="entry name" value="HSP20-like chaperones"/>
    <property type="match status" value="1"/>
</dbReference>
<accession>A0A4P9W2S4</accession>
<organism evidence="5 6">
    <name type="scientific">Blyttiomyces helicus</name>
    <dbReference type="NCBI Taxonomy" id="388810"/>
    <lineage>
        <taxon>Eukaryota</taxon>
        <taxon>Fungi</taxon>
        <taxon>Fungi incertae sedis</taxon>
        <taxon>Chytridiomycota</taxon>
        <taxon>Chytridiomycota incertae sedis</taxon>
        <taxon>Chytridiomycetes</taxon>
        <taxon>Chytridiomycetes incertae sedis</taxon>
        <taxon>Blyttiomyces</taxon>
    </lineage>
</organism>
<keyword evidence="6" id="KW-1185">Reference proteome</keyword>
<dbReference type="Gene3D" id="2.60.40.790">
    <property type="match status" value="1"/>
</dbReference>
<dbReference type="PANTHER" id="PTHR11527">
    <property type="entry name" value="HEAT-SHOCK PROTEIN 20 FAMILY MEMBER"/>
    <property type="match status" value="1"/>
</dbReference>
<dbReference type="InterPro" id="IPR031107">
    <property type="entry name" value="Small_HSP"/>
</dbReference>
<evidence type="ECO:0000313" key="5">
    <source>
        <dbReference type="EMBL" id="RKO85685.1"/>
    </source>
</evidence>
<evidence type="ECO:0000256" key="3">
    <source>
        <dbReference type="RuleBase" id="RU003616"/>
    </source>
</evidence>
<evidence type="ECO:0000259" key="4">
    <source>
        <dbReference type="PROSITE" id="PS01031"/>
    </source>
</evidence>
<evidence type="ECO:0000256" key="2">
    <source>
        <dbReference type="PROSITE-ProRule" id="PRU00285"/>
    </source>
</evidence>